<evidence type="ECO:0000313" key="1">
    <source>
        <dbReference type="EMBL" id="CAD7231516.1"/>
    </source>
</evidence>
<dbReference type="AlphaFoldDB" id="A0A7R8ZPG7"/>
<accession>A0A7R8ZPG7</accession>
<proteinExistence type="predicted"/>
<organism evidence="1">
    <name type="scientific">Cyprideis torosa</name>
    <dbReference type="NCBI Taxonomy" id="163714"/>
    <lineage>
        <taxon>Eukaryota</taxon>
        <taxon>Metazoa</taxon>
        <taxon>Ecdysozoa</taxon>
        <taxon>Arthropoda</taxon>
        <taxon>Crustacea</taxon>
        <taxon>Oligostraca</taxon>
        <taxon>Ostracoda</taxon>
        <taxon>Podocopa</taxon>
        <taxon>Podocopida</taxon>
        <taxon>Cytherocopina</taxon>
        <taxon>Cytheroidea</taxon>
        <taxon>Cytherideidae</taxon>
        <taxon>Cyprideis</taxon>
    </lineage>
</organism>
<sequence length="121" mass="13710">MTSRDTEEPSSDQKDHDPDLCHHFGSHSRLDSRRLVWLRIMNQVLLPSKSLFRGRASFLSAFPHIPTLRAVPANEKPSGNFSSLGRKSPLGLEAFLRREFSISRCDELVDSFRSKVKGSVE</sequence>
<gene>
    <name evidence="1" type="ORF">CTOB1V02_LOCUS9363</name>
</gene>
<dbReference type="EMBL" id="OB663593">
    <property type="protein sequence ID" value="CAD7231516.1"/>
    <property type="molecule type" value="Genomic_DNA"/>
</dbReference>
<name>A0A7R8ZPG7_9CRUS</name>
<reference evidence="1" key="1">
    <citation type="submission" date="2020-11" db="EMBL/GenBank/DDBJ databases">
        <authorList>
            <person name="Tran Van P."/>
        </authorList>
    </citation>
    <scope>NUCLEOTIDE SEQUENCE</scope>
</reference>
<protein>
    <submittedName>
        <fullName evidence="1">Uncharacterized protein</fullName>
    </submittedName>
</protein>